<feature type="compositionally biased region" description="Acidic residues" evidence="3">
    <location>
        <begin position="246"/>
        <end position="264"/>
    </location>
</feature>
<dbReference type="PANTHER" id="PTHR31088">
    <property type="entry name" value="MEMBRANE-ASSOCIATED PROTEIN VIPP1, CHLOROPLASTIC"/>
    <property type="match status" value="1"/>
</dbReference>
<feature type="compositionally biased region" description="Polar residues" evidence="3">
    <location>
        <begin position="276"/>
        <end position="286"/>
    </location>
</feature>
<comment type="similarity">
    <text evidence="1">Belongs to the PspA/Vipp/IM30 family.</text>
</comment>
<dbReference type="InterPro" id="IPR007157">
    <property type="entry name" value="PspA_VIPP1"/>
</dbReference>
<accession>A0A1H3ZFW8</accession>
<sequence>MAEKQTILGRIAQLTRANINAILDRAEDPQKMLDQLVRDYTNSIREAEEAVAVTIGNLRLAEKDYESDKAEARDWGNKARSAATKAEELRSAGDSDGAEKFDKLARIAITKQINAENEVKAAEPMITQQNEVVDKLKDGLVQMKSKLDELKSKRDQLVARQKSAEAQSRVTDAISSINVLDPTTEISRWEEQVRREEARVAGKQEIAGASLESQFAELEDSNTNAEIEARLAVLRGESTRQITSDQEAEVVDDVEFSEDHDDEDYAQRAQKYSKDSFGSSGQATGH</sequence>
<feature type="coiled-coil region" evidence="2">
    <location>
        <begin position="133"/>
        <end position="228"/>
    </location>
</feature>
<dbReference type="OrthoDB" id="9779630at2"/>
<gene>
    <name evidence="4" type="ORF">SAMN02910418_01128</name>
</gene>
<dbReference type="AlphaFoldDB" id="A0A1H3ZFW8"/>
<name>A0A1H3ZFW8_9ACTO</name>
<evidence type="ECO:0000256" key="3">
    <source>
        <dbReference type="SAM" id="MobiDB-lite"/>
    </source>
</evidence>
<feature type="region of interest" description="Disordered" evidence="3">
    <location>
        <begin position="240"/>
        <end position="286"/>
    </location>
</feature>
<evidence type="ECO:0000256" key="1">
    <source>
        <dbReference type="ARBA" id="ARBA00043985"/>
    </source>
</evidence>
<dbReference type="RefSeq" id="WP_092563395.1">
    <property type="nucleotide sequence ID" value="NZ_FNQV01000006.1"/>
</dbReference>
<protein>
    <submittedName>
        <fullName evidence="4">Phage shock protein A (PspA) family protein</fullName>
    </submittedName>
</protein>
<reference evidence="5" key="1">
    <citation type="submission" date="2016-10" db="EMBL/GenBank/DDBJ databases">
        <authorList>
            <person name="Varghese N."/>
            <person name="Submissions S."/>
        </authorList>
    </citation>
    <scope>NUCLEOTIDE SEQUENCE [LARGE SCALE GENOMIC DNA]</scope>
    <source>
        <strain evidence="5">KPR-1</strain>
    </source>
</reference>
<keyword evidence="5" id="KW-1185">Reference proteome</keyword>
<evidence type="ECO:0000313" key="4">
    <source>
        <dbReference type="EMBL" id="SEA22234.1"/>
    </source>
</evidence>
<organism evidence="4 5">
    <name type="scientific">Bowdeniella nasicola</name>
    <dbReference type="NCBI Taxonomy" id="208480"/>
    <lineage>
        <taxon>Bacteria</taxon>
        <taxon>Bacillati</taxon>
        <taxon>Actinomycetota</taxon>
        <taxon>Actinomycetes</taxon>
        <taxon>Actinomycetales</taxon>
        <taxon>Actinomycetaceae</taxon>
        <taxon>Bowdeniella</taxon>
    </lineage>
</organism>
<dbReference type="Pfam" id="PF04012">
    <property type="entry name" value="PspA_IM30"/>
    <property type="match status" value="1"/>
</dbReference>
<dbReference type="Proteomes" id="UP000199288">
    <property type="component" value="Unassembled WGS sequence"/>
</dbReference>
<evidence type="ECO:0000313" key="5">
    <source>
        <dbReference type="Proteomes" id="UP000199288"/>
    </source>
</evidence>
<evidence type="ECO:0000256" key="2">
    <source>
        <dbReference type="SAM" id="Coils"/>
    </source>
</evidence>
<dbReference type="PANTHER" id="PTHR31088:SF6">
    <property type="entry name" value="PHAGE SHOCK PROTEIN A"/>
    <property type="match status" value="1"/>
</dbReference>
<dbReference type="EMBL" id="FNQV01000006">
    <property type="protein sequence ID" value="SEA22234.1"/>
    <property type="molecule type" value="Genomic_DNA"/>
</dbReference>
<keyword evidence="2" id="KW-0175">Coiled coil</keyword>
<proteinExistence type="inferred from homology"/>